<dbReference type="AlphaFoldDB" id="A0A4Y7J3Z2"/>
<evidence type="ECO:0000256" key="1">
    <source>
        <dbReference type="SAM" id="MobiDB-lite"/>
    </source>
</evidence>
<gene>
    <name evidence="2" type="ORF">C5167_014694</name>
</gene>
<evidence type="ECO:0000313" key="3">
    <source>
        <dbReference type="Proteomes" id="UP000316621"/>
    </source>
</evidence>
<keyword evidence="3" id="KW-1185">Reference proteome</keyword>
<dbReference type="Proteomes" id="UP000316621">
    <property type="component" value="Chromosome 3"/>
</dbReference>
<reference evidence="2 3" key="1">
    <citation type="journal article" date="2018" name="Science">
        <title>The opium poppy genome and morphinan production.</title>
        <authorList>
            <person name="Guo L."/>
            <person name="Winzer T."/>
            <person name="Yang X."/>
            <person name="Li Y."/>
            <person name="Ning Z."/>
            <person name="He Z."/>
            <person name="Teodor R."/>
            <person name="Lu Y."/>
            <person name="Bowser T.A."/>
            <person name="Graham I.A."/>
            <person name="Ye K."/>
        </authorList>
    </citation>
    <scope>NUCLEOTIDE SEQUENCE [LARGE SCALE GENOMIC DNA]</scope>
    <source>
        <strain evidence="3">cv. HN1</strain>
        <tissue evidence="2">Leaves</tissue>
    </source>
</reference>
<dbReference type="EMBL" id="CM010717">
    <property type="protein sequence ID" value="RZC55844.1"/>
    <property type="molecule type" value="Genomic_DNA"/>
</dbReference>
<accession>A0A4Y7J3Z2</accession>
<feature type="region of interest" description="Disordered" evidence="1">
    <location>
        <begin position="71"/>
        <end position="91"/>
    </location>
</feature>
<proteinExistence type="predicted"/>
<sequence length="268" mass="29738">MEEPPPPPAPPPPYLSILENCIISSSQEDLLDQKGFAFSDNIHQDGQIDEEFEQPSLPLDDHRTGIRICSLEDDSISSSSGDGDEDLVGEAEKTTLESLNQKNLGLSQCNYDDDSIGEEEDREKIGKGKHNLGEHCGVEGGEKRIRLIGECSSGGHKKDECGKKQKELEDEEEDIMGFAIKGGLEMPRPRWWRSGEQAEIKELRSAVHVSNLLAELMNGEVEDNLHKCLQDGVEGKRQVDKVIENCVSIEVLFFLKVCLFAFTLLSLA</sequence>
<name>A0A4Y7J3Z2_PAPSO</name>
<dbReference type="Gramene" id="RZC55844">
    <property type="protein sequence ID" value="RZC55844"/>
    <property type="gene ID" value="C5167_014694"/>
</dbReference>
<protein>
    <submittedName>
        <fullName evidence="2">Uncharacterized protein</fullName>
    </submittedName>
</protein>
<evidence type="ECO:0000313" key="2">
    <source>
        <dbReference type="EMBL" id="RZC55844.1"/>
    </source>
</evidence>
<organism evidence="2 3">
    <name type="scientific">Papaver somniferum</name>
    <name type="common">Opium poppy</name>
    <dbReference type="NCBI Taxonomy" id="3469"/>
    <lineage>
        <taxon>Eukaryota</taxon>
        <taxon>Viridiplantae</taxon>
        <taxon>Streptophyta</taxon>
        <taxon>Embryophyta</taxon>
        <taxon>Tracheophyta</taxon>
        <taxon>Spermatophyta</taxon>
        <taxon>Magnoliopsida</taxon>
        <taxon>Ranunculales</taxon>
        <taxon>Papaveraceae</taxon>
        <taxon>Papaveroideae</taxon>
        <taxon>Papaver</taxon>
    </lineage>
</organism>